<dbReference type="RefSeq" id="WP_210087959.1">
    <property type="nucleotide sequence ID" value="NZ_JAGGKG010000003.1"/>
</dbReference>
<dbReference type="InterPro" id="IPR028584">
    <property type="entry name" value="Cellobiose_2_epim"/>
</dbReference>
<comment type="catalytic activity">
    <reaction evidence="1 4">
        <text>D-cellobiose = beta-D-glucosyl-(1-&gt;4)-D-mannopyranose</text>
        <dbReference type="Rhea" id="RHEA:23384"/>
        <dbReference type="ChEBI" id="CHEBI:17057"/>
        <dbReference type="ChEBI" id="CHEBI:47931"/>
        <dbReference type="EC" id="5.1.3.11"/>
    </reaction>
</comment>
<evidence type="ECO:0000313" key="5">
    <source>
        <dbReference type="EMBL" id="MBP1904273.1"/>
    </source>
</evidence>
<comment type="function">
    <text evidence="4">Catalyzes the reversible epimerization of cellobiose to 4-O-beta-D-glucopyranosyl-D-mannose (Glc-Man).</text>
</comment>
<organism evidence="5 6">
    <name type="scientific">Paenibacillus turicensis</name>
    <dbReference type="NCBI Taxonomy" id="160487"/>
    <lineage>
        <taxon>Bacteria</taxon>
        <taxon>Bacillati</taxon>
        <taxon>Bacillota</taxon>
        <taxon>Bacilli</taxon>
        <taxon>Bacillales</taxon>
        <taxon>Paenibacillaceae</taxon>
        <taxon>Paenibacillus</taxon>
    </lineage>
</organism>
<gene>
    <name evidence="5" type="ORF">J2Z32_000890</name>
</gene>
<dbReference type="InterPro" id="IPR010819">
    <property type="entry name" value="AGE/CE"/>
</dbReference>
<dbReference type="Gene3D" id="1.50.10.10">
    <property type="match status" value="1"/>
</dbReference>
<dbReference type="SUPFAM" id="SSF48208">
    <property type="entry name" value="Six-hairpin glycosidases"/>
    <property type="match status" value="1"/>
</dbReference>
<dbReference type="Pfam" id="PF07221">
    <property type="entry name" value="GlcNAc_2-epim"/>
    <property type="match status" value="1"/>
</dbReference>
<dbReference type="Proteomes" id="UP001519272">
    <property type="component" value="Unassembled WGS sequence"/>
</dbReference>
<dbReference type="InterPro" id="IPR008928">
    <property type="entry name" value="6-hairpin_glycosidase_sf"/>
</dbReference>
<sequence>MHVDIENWKQALQKELEANILPFWLTHAKDVKHGGFIGQINQDMTVVHDANKSLVLAARILWTFSAAYRFTDKQDYLNMAHYAYTSLFELFADEQYRGFYWLIDYKGNPIEAKKQVYGQAFVIYALTEYFLATGCEVALVNGIALFHLLEQHSYDAEHRGYFEAFSREWSVTDHFSLSDKDLNEKKSMNTHLHVLEAYTHLYRVWKSPLLGQKLTELIEITLHHIINQNHHHFLLFFDEQWNSKSNAISYGHDIEGSWLLYEAAQVLGNEKLLAKVRGIVISMANATLHEGVDQDGGIWNEGNEHGITNANKDWWPQAEAMVGFYNAFQLTDDPRFYDAALNSWHFIQNYIVDPVHGEWVWGVDPSGKPLPNEPKLSAWKCPYHNSRACIEMLRRLSISCDDVSN</sequence>
<comment type="caution">
    <text evidence="5">The sequence shown here is derived from an EMBL/GenBank/DDBJ whole genome shotgun (WGS) entry which is preliminary data.</text>
</comment>
<comment type="similarity">
    <text evidence="2">Belongs to the N-acylglucosamine 2-epimerase family.</text>
</comment>
<dbReference type="EC" id="5.1.3.11" evidence="4"/>
<reference evidence="5 6" key="1">
    <citation type="submission" date="2021-03" db="EMBL/GenBank/DDBJ databases">
        <title>Genomic Encyclopedia of Type Strains, Phase IV (KMG-IV): sequencing the most valuable type-strain genomes for metagenomic binning, comparative biology and taxonomic classification.</title>
        <authorList>
            <person name="Goeker M."/>
        </authorList>
    </citation>
    <scope>NUCLEOTIDE SEQUENCE [LARGE SCALE GENOMIC DNA]</scope>
    <source>
        <strain evidence="5 6">DSM 14349</strain>
    </source>
</reference>
<dbReference type="InterPro" id="IPR012341">
    <property type="entry name" value="6hp_glycosidase-like_sf"/>
</dbReference>
<keyword evidence="6" id="KW-1185">Reference proteome</keyword>
<protein>
    <recommendedName>
        <fullName evidence="4">Cellobiose 2-epimerase</fullName>
        <shortName evidence="4">CE</shortName>
        <ecNumber evidence="4">5.1.3.11</ecNumber>
    </recommendedName>
</protein>
<evidence type="ECO:0000256" key="1">
    <source>
        <dbReference type="ARBA" id="ARBA00001470"/>
    </source>
</evidence>
<evidence type="ECO:0000256" key="3">
    <source>
        <dbReference type="ARBA" id="ARBA00023235"/>
    </source>
</evidence>
<proteinExistence type="inferred from homology"/>
<evidence type="ECO:0000313" key="6">
    <source>
        <dbReference type="Proteomes" id="UP001519272"/>
    </source>
</evidence>
<comment type="similarity">
    <text evidence="4">Belongs to the cellobiose 2-epimerase family.</text>
</comment>
<keyword evidence="3 4" id="KW-0413">Isomerase</keyword>
<dbReference type="HAMAP" id="MF_00929">
    <property type="entry name" value="Cellobiose_2_epim"/>
    <property type="match status" value="1"/>
</dbReference>
<accession>A0ABS4FPK6</accession>
<dbReference type="EMBL" id="JAGGKG010000003">
    <property type="protein sequence ID" value="MBP1904273.1"/>
    <property type="molecule type" value="Genomic_DNA"/>
</dbReference>
<dbReference type="PANTHER" id="PTHR15108">
    <property type="entry name" value="N-ACYLGLUCOSAMINE-2-EPIMERASE"/>
    <property type="match status" value="1"/>
</dbReference>
<evidence type="ECO:0000256" key="2">
    <source>
        <dbReference type="ARBA" id="ARBA00008558"/>
    </source>
</evidence>
<evidence type="ECO:0000256" key="4">
    <source>
        <dbReference type="HAMAP-Rule" id="MF_00929"/>
    </source>
</evidence>
<name>A0ABS4FPK6_9BACL</name>